<evidence type="ECO:0000256" key="12">
    <source>
        <dbReference type="ARBA" id="ARBA00039754"/>
    </source>
</evidence>
<evidence type="ECO:0000256" key="3">
    <source>
        <dbReference type="ARBA" id="ARBA00022490"/>
    </source>
</evidence>
<dbReference type="GO" id="GO:0009252">
    <property type="term" value="P:peptidoglycan biosynthetic process"/>
    <property type="evidence" value="ECO:0007669"/>
    <property type="project" value="UniProtKB-UniRule"/>
</dbReference>
<organism evidence="16 17">
    <name type="scientific">Candidatus Amesbacteria bacterium GW2011_GWC2_45_19</name>
    <dbReference type="NCBI Taxonomy" id="1618366"/>
    <lineage>
        <taxon>Bacteria</taxon>
        <taxon>Candidatus Amesiibacteriota</taxon>
    </lineage>
</organism>
<evidence type="ECO:0000256" key="6">
    <source>
        <dbReference type="ARBA" id="ARBA00022960"/>
    </source>
</evidence>
<dbReference type="GO" id="GO:0019277">
    <property type="term" value="P:UDP-N-acetylgalactosamine biosynthetic process"/>
    <property type="evidence" value="ECO:0007669"/>
    <property type="project" value="InterPro"/>
</dbReference>
<dbReference type="Proteomes" id="UP000034264">
    <property type="component" value="Unassembled WGS sequence"/>
</dbReference>
<comment type="caution">
    <text evidence="16">The sequence shown here is derived from an EMBL/GenBank/DDBJ whole genome shotgun (WGS) entry which is preliminary data.</text>
</comment>
<dbReference type="SUPFAM" id="SSF55205">
    <property type="entry name" value="EPT/RTPC-like"/>
    <property type="match status" value="1"/>
</dbReference>
<dbReference type="PANTHER" id="PTHR43783:SF1">
    <property type="entry name" value="UDP-N-ACETYLGLUCOSAMINE 1-CARBOXYVINYLTRANSFERASE"/>
    <property type="match status" value="1"/>
</dbReference>
<dbReference type="EC" id="2.5.1.7" evidence="11 14"/>
<dbReference type="InterPro" id="IPR050068">
    <property type="entry name" value="MurA_subfamily"/>
</dbReference>
<feature type="domain" description="Enolpyruvate transferase" evidence="15">
    <location>
        <begin position="7"/>
        <end position="410"/>
    </location>
</feature>
<dbReference type="EMBL" id="LCKS01000007">
    <property type="protein sequence ID" value="KKU02791.1"/>
    <property type="molecule type" value="Genomic_DNA"/>
</dbReference>
<evidence type="ECO:0000256" key="13">
    <source>
        <dbReference type="ARBA" id="ARBA00047527"/>
    </source>
</evidence>
<dbReference type="GO" id="GO:0051301">
    <property type="term" value="P:cell division"/>
    <property type="evidence" value="ECO:0007669"/>
    <property type="project" value="UniProtKB-KW"/>
</dbReference>
<evidence type="ECO:0000256" key="2">
    <source>
        <dbReference type="ARBA" id="ARBA00004752"/>
    </source>
</evidence>
<dbReference type="Gene3D" id="3.65.10.10">
    <property type="entry name" value="Enolpyruvate transferase domain"/>
    <property type="match status" value="2"/>
</dbReference>
<evidence type="ECO:0000256" key="9">
    <source>
        <dbReference type="ARBA" id="ARBA00023316"/>
    </source>
</evidence>
<comment type="pathway">
    <text evidence="2">Cell wall biogenesis; peptidoglycan biosynthesis.</text>
</comment>
<reference evidence="16 17" key="1">
    <citation type="journal article" date="2015" name="Nature">
        <title>rRNA introns, odd ribosomes, and small enigmatic genomes across a large radiation of phyla.</title>
        <authorList>
            <person name="Brown C.T."/>
            <person name="Hug L.A."/>
            <person name="Thomas B.C."/>
            <person name="Sharon I."/>
            <person name="Castelle C.J."/>
            <person name="Singh A."/>
            <person name="Wilkins M.J."/>
            <person name="Williams K.H."/>
            <person name="Banfield J.F."/>
        </authorList>
    </citation>
    <scope>NUCLEOTIDE SEQUENCE [LARGE SCALE GENOMIC DNA]</scope>
</reference>
<evidence type="ECO:0000256" key="5">
    <source>
        <dbReference type="ARBA" id="ARBA00022679"/>
    </source>
</evidence>
<dbReference type="Pfam" id="PF00275">
    <property type="entry name" value="EPSP_synthase"/>
    <property type="match status" value="1"/>
</dbReference>
<dbReference type="InterPro" id="IPR001986">
    <property type="entry name" value="Enolpyruvate_Tfrase_dom"/>
</dbReference>
<accession>A0A0G1M3H0</accession>
<dbReference type="PATRIC" id="fig|1618366.3.peg.607"/>
<keyword evidence="8" id="KW-0131">Cell cycle</keyword>
<dbReference type="GO" id="GO:0005737">
    <property type="term" value="C:cytoplasm"/>
    <property type="evidence" value="ECO:0007669"/>
    <property type="project" value="UniProtKB-SubCell"/>
</dbReference>
<dbReference type="PANTHER" id="PTHR43783">
    <property type="entry name" value="UDP-N-ACETYLGLUCOSAMINE 1-CARBOXYVINYLTRANSFERASE"/>
    <property type="match status" value="1"/>
</dbReference>
<evidence type="ECO:0000256" key="4">
    <source>
        <dbReference type="ARBA" id="ARBA00022618"/>
    </source>
</evidence>
<dbReference type="InterPro" id="IPR013792">
    <property type="entry name" value="RNA3'P_cycl/enolpyr_Trfase_a/b"/>
</dbReference>
<protein>
    <recommendedName>
        <fullName evidence="12 14">UDP-N-acetylglucosamine 1-carboxyvinyltransferase</fullName>
        <ecNumber evidence="11 14">2.5.1.7</ecNumber>
    </recommendedName>
</protein>
<evidence type="ECO:0000256" key="14">
    <source>
        <dbReference type="NCBIfam" id="TIGR01072"/>
    </source>
</evidence>
<evidence type="ECO:0000313" key="17">
    <source>
        <dbReference type="Proteomes" id="UP000034264"/>
    </source>
</evidence>
<evidence type="ECO:0000256" key="1">
    <source>
        <dbReference type="ARBA" id="ARBA00004496"/>
    </source>
</evidence>
<dbReference type="AlphaFoldDB" id="A0A0G1M3H0"/>
<dbReference type="NCBIfam" id="TIGR01072">
    <property type="entry name" value="murA"/>
    <property type="match status" value="1"/>
</dbReference>
<dbReference type="InterPro" id="IPR036968">
    <property type="entry name" value="Enolpyruvate_Tfrase_sf"/>
</dbReference>
<comment type="catalytic activity">
    <reaction evidence="13">
        <text>phosphoenolpyruvate + UDP-N-acetyl-alpha-D-glucosamine = UDP-N-acetyl-3-O-(1-carboxyvinyl)-alpha-D-glucosamine + phosphate</text>
        <dbReference type="Rhea" id="RHEA:18681"/>
        <dbReference type="ChEBI" id="CHEBI:43474"/>
        <dbReference type="ChEBI" id="CHEBI:57705"/>
        <dbReference type="ChEBI" id="CHEBI:58702"/>
        <dbReference type="ChEBI" id="CHEBI:68483"/>
        <dbReference type="EC" id="2.5.1.7"/>
    </reaction>
</comment>
<comment type="subcellular location">
    <subcellularLocation>
        <location evidence="1">Cytoplasm</location>
    </subcellularLocation>
</comment>
<keyword evidence="4" id="KW-0132">Cell division</keyword>
<keyword evidence="7" id="KW-0573">Peptidoglycan synthesis</keyword>
<evidence type="ECO:0000256" key="11">
    <source>
        <dbReference type="ARBA" id="ARBA00039108"/>
    </source>
</evidence>
<evidence type="ECO:0000256" key="7">
    <source>
        <dbReference type="ARBA" id="ARBA00022984"/>
    </source>
</evidence>
<dbReference type="GO" id="GO:0008360">
    <property type="term" value="P:regulation of cell shape"/>
    <property type="evidence" value="ECO:0007669"/>
    <property type="project" value="UniProtKB-KW"/>
</dbReference>
<dbReference type="NCBIfam" id="NF006873">
    <property type="entry name" value="PRK09369.1"/>
    <property type="match status" value="1"/>
</dbReference>
<dbReference type="GO" id="GO:0008760">
    <property type="term" value="F:UDP-N-acetylglucosamine 1-carboxyvinyltransferase activity"/>
    <property type="evidence" value="ECO:0007669"/>
    <property type="project" value="UniProtKB-UniRule"/>
</dbReference>
<keyword evidence="5 16" id="KW-0808">Transferase</keyword>
<evidence type="ECO:0000256" key="8">
    <source>
        <dbReference type="ARBA" id="ARBA00023306"/>
    </source>
</evidence>
<dbReference type="InterPro" id="IPR005750">
    <property type="entry name" value="UDP_GlcNAc_COvinyl_MurA"/>
</dbReference>
<evidence type="ECO:0000313" key="16">
    <source>
        <dbReference type="EMBL" id="KKU02791.1"/>
    </source>
</evidence>
<keyword evidence="9" id="KW-0961">Cell wall biogenesis/degradation</keyword>
<evidence type="ECO:0000259" key="15">
    <source>
        <dbReference type="Pfam" id="PF00275"/>
    </source>
</evidence>
<keyword evidence="3" id="KW-0963">Cytoplasm</keyword>
<gene>
    <name evidence="16" type="ORF">UX05_C0007G0020</name>
</gene>
<keyword evidence="6" id="KW-0133">Cell shape</keyword>
<proteinExistence type="inferred from homology"/>
<dbReference type="CDD" id="cd01555">
    <property type="entry name" value="UdpNAET"/>
    <property type="match status" value="1"/>
</dbReference>
<dbReference type="GO" id="GO:0071555">
    <property type="term" value="P:cell wall organization"/>
    <property type="evidence" value="ECO:0007669"/>
    <property type="project" value="UniProtKB-KW"/>
</dbReference>
<sequence length="429" mass="46079">MAQYVVQGGIPLTGHVTISGNKNSVLKLMAASLLAKGTTTLTNVPHIADVTVMAQILETLGCKITGGGTSTLTIDTTGLKFHRVDPQLATKVRASIVLLSPLLARFAKVELGFPGGDTIGKRGLGTHFDVLTTLGAKFTNTPLVIKGQLANKPQANIFLDEASVTATENALMFAAALPQTTTIENAACEPHVVDLGQMLTKMGAKIQGLGSNTITITGSEKLKSVTHSVGPDYIDAGTFAIAAAATNGSITISPLKQSDMRMILLYLARFGIKYRWTKSDTLAILPAKLEFAREGHGVKHHFQTRPWPGFPTDLMSPLITLATQTNGTVLLHDWMYETRMYFTDRLILMGANITLCDPHRIIVSGPTPLFARHLPSPDIRAGMSLLIAALCAHGQSEIDHVEIIERGYEDPIGRLNSLGANIKRLELSE</sequence>
<name>A0A0G1M3H0_9BACT</name>
<comment type="similarity">
    <text evidence="10">Belongs to the EPSP synthase family. MurA subfamily.</text>
</comment>
<evidence type="ECO:0000256" key="10">
    <source>
        <dbReference type="ARBA" id="ARBA00038367"/>
    </source>
</evidence>